<evidence type="ECO:0000313" key="2">
    <source>
        <dbReference type="EMBL" id="SHM89157.1"/>
    </source>
</evidence>
<reference evidence="2 3" key="1">
    <citation type="submission" date="2016-11" db="EMBL/GenBank/DDBJ databases">
        <authorList>
            <person name="Jaros S."/>
            <person name="Januszkiewicz K."/>
            <person name="Wedrychowicz H."/>
        </authorList>
    </citation>
    <scope>NUCLEOTIDE SEQUENCE [LARGE SCALE GENOMIC DNA]</scope>
    <source>
        <strain evidence="2 3">CGMCC 1.6102</strain>
    </source>
</reference>
<evidence type="ECO:0000313" key="3">
    <source>
        <dbReference type="Proteomes" id="UP000184513"/>
    </source>
</evidence>
<dbReference type="PROSITE" id="PS51257">
    <property type="entry name" value="PROKAR_LIPOPROTEIN"/>
    <property type="match status" value="1"/>
</dbReference>
<dbReference type="InterPro" id="IPR021314">
    <property type="entry name" value="DUF2911"/>
</dbReference>
<dbReference type="Proteomes" id="UP000184513">
    <property type="component" value="Unassembled WGS sequence"/>
</dbReference>
<feature type="compositionally biased region" description="Basic and acidic residues" evidence="1">
    <location>
        <begin position="25"/>
        <end position="62"/>
    </location>
</feature>
<evidence type="ECO:0000256" key="1">
    <source>
        <dbReference type="SAM" id="MobiDB-lite"/>
    </source>
</evidence>
<accession>A0A1M7MEG7</accession>
<dbReference type="STRING" id="388280.SAMN04488057_104252"/>
<dbReference type="RefSeq" id="WP_073094031.1">
    <property type="nucleotide sequence ID" value="NZ_FRCY01000004.1"/>
</dbReference>
<proteinExistence type="predicted"/>
<dbReference type="EMBL" id="FRCY01000004">
    <property type="protein sequence ID" value="SHM89157.1"/>
    <property type="molecule type" value="Genomic_DNA"/>
</dbReference>
<dbReference type="Pfam" id="PF11138">
    <property type="entry name" value="DUF2911"/>
    <property type="match status" value="1"/>
</dbReference>
<keyword evidence="3" id="KW-1185">Reference proteome</keyword>
<dbReference type="OrthoDB" id="978542at2"/>
<name>A0A1M7MEG7_9BACT</name>
<protein>
    <recommendedName>
        <fullName evidence="4">DUF2911 domain-containing protein</fullName>
    </recommendedName>
</protein>
<organism evidence="2 3">
    <name type="scientific">Cyclobacterium lianum</name>
    <dbReference type="NCBI Taxonomy" id="388280"/>
    <lineage>
        <taxon>Bacteria</taxon>
        <taxon>Pseudomonadati</taxon>
        <taxon>Bacteroidota</taxon>
        <taxon>Cytophagia</taxon>
        <taxon>Cytophagales</taxon>
        <taxon>Cyclobacteriaceae</taxon>
        <taxon>Cyclobacterium</taxon>
    </lineage>
</organism>
<evidence type="ECO:0008006" key="4">
    <source>
        <dbReference type="Google" id="ProtNLM"/>
    </source>
</evidence>
<dbReference type="AlphaFoldDB" id="A0A1M7MEG7"/>
<gene>
    <name evidence="2" type="ORF">SAMN04488057_104252</name>
</gene>
<sequence length="211" mass="23572">MKKLIYTLTIAAFIFSGCTSQTSDSQKEGHDDAHEHPASKASDEHEGHDMAKEGASESEGKPKSPHTSAMAMINDAHVHIDYSSPRVRGRVIFGGLVAYDEVWVSGAHKATWLDTNKELLINGQELPKGKYAFFTIPGKAEWTIILNKNWDQHGADEYSADKDVMRFSVSPEELPEVKEELTYTVAKDDDGGQISLEWEKVRISFDFKVNE</sequence>
<feature type="region of interest" description="Disordered" evidence="1">
    <location>
        <begin position="21"/>
        <end position="67"/>
    </location>
</feature>